<dbReference type="PANTHER" id="PTHR13806">
    <property type="entry name" value="FLOTILLIN-RELATED"/>
    <property type="match status" value="1"/>
</dbReference>
<keyword evidence="3" id="KW-1185">Reference proteome</keyword>
<name>A0ABM3FGF1_NEOLC</name>
<evidence type="ECO:0000313" key="4">
    <source>
        <dbReference type="RefSeq" id="XP_046587091.1"/>
    </source>
</evidence>
<dbReference type="RefSeq" id="XP_046587091.1">
    <property type="nucleotide sequence ID" value="XM_046731135.1"/>
</dbReference>
<evidence type="ECO:0000256" key="1">
    <source>
        <dbReference type="RuleBase" id="RU366054"/>
    </source>
</evidence>
<dbReference type="InterPro" id="IPR027705">
    <property type="entry name" value="Flotillin_fam"/>
</dbReference>
<evidence type="ECO:0000313" key="5">
    <source>
        <dbReference type="RefSeq" id="XP_046587092.1"/>
    </source>
</evidence>
<evidence type="ECO:0000313" key="6">
    <source>
        <dbReference type="RefSeq" id="XP_046587093.1"/>
    </source>
</evidence>
<reference evidence="4 5" key="1">
    <citation type="submission" date="2025-05" db="UniProtKB">
        <authorList>
            <consortium name="RefSeq"/>
        </authorList>
    </citation>
    <scope>IDENTIFICATION</scope>
    <source>
        <tissue evidence="4 5">Thorax and Abdomen</tissue>
    </source>
</reference>
<dbReference type="RefSeq" id="XP_046587093.1">
    <property type="nucleotide sequence ID" value="XM_046731137.1"/>
</dbReference>
<dbReference type="RefSeq" id="XP_046587092.1">
    <property type="nucleotide sequence ID" value="XM_046731136.1"/>
</dbReference>
<dbReference type="PANTHER" id="PTHR13806:SF46">
    <property type="entry name" value="FLOTILLIN-1-RELATED"/>
    <property type="match status" value="1"/>
</dbReference>
<sequence>MGIEILSFTIKDVYDDVQYLASLGKAQTAAVKRDADVGVAEANRDAGIREAECEKSAMDIKYNTDTKIEDNARLFQLQKALFDQEINTAKAEAQLAYELQAAKIKQRIRNEEIQIEVVERRKQIEVEEQEVRRKEHELRSTVRLPAEAEHYKMGRVAEGKRTQTVGAATADAERIRLIGKAEAEAMEAVGKSDAERMRMKAQIYKKYGDAAILNIILTAMPKIAAEVAAPLAKTEEIVLLGGGDGTSSEITRLVGQVPPAVQALTGVDLSKVLGKIPGAK</sequence>
<evidence type="ECO:0000313" key="3">
    <source>
        <dbReference type="Proteomes" id="UP000829291"/>
    </source>
</evidence>
<dbReference type="GeneID" id="107221709"/>
<feature type="coiled-coil region" evidence="2">
    <location>
        <begin position="101"/>
        <end position="137"/>
    </location>
</feature>
<proteinExistence type="inferred from homology"/>
<organism evidence="3 6">
    <name type="scientific">Neodiprion lecontei</name>
    <name type="common">Redheaded pine sawfly</name>
    <dbReference type="NCBI Taxonomy" id="441921"/>
    <lineage>
        <taxon>Eukaryota</taxon>
        <taxon>Metazoa</taxon>
        <taxon>Ecdysozoa</taxon>
        <taxon>Arthropoda</taxon>
        <taxon>Hexapoda</taxon>
        <taxon>Insecta</taxon>
        <taxon>Pterygota</taxon>
        <taxon>Neoptera</taxon>
        <taxon>Endopterygota</taxon>
        <taxon>Hymenoptera</taxon>
        <taxon>Tenthredinoidea</taxon>
        <taxon>Diprionidae</taxon>
        <taxon>Diprioninae</taxon>
        <taxon>Neodiprion</taxon>
    </lineage>
</organism>
<accession>A0ABM3FGF1</accession>
<protein>
    <submittedName>
        <fullName evidence="4 5">Flotillin-2 isoform X3</fullName>
    </submittedName>
</protein>
<gene>
    <name evidence="4 5 6" type="primary">LOC107221709</name>
</gene>
<dbReference type="Proteomes" id="UP000829291">
    <property type="component" value="Chromosome 2"/>
</dbReference>
<evidence type="ECO:0000256" key="2">
    <source>
        <dbReference type="SAM" id="Coils"/>
    </source>
</evidence>
<comment type="similarity">
    <text evidence="1">Belongs to the band 7/mec-2 family. Flotillin subfamily.</text>
</comment>
<keyword evidence="2" id="KW-0175">Coiled coil</keyword>